<organism evidence="1 2">
    <name type="scientific">Cinnamomum micranthum f. kanehirae</name>
    <dbReference type="NCBI Taxonomy" id="337451"/>
    <lineage>
        <taxon>Eukaryota</taxon>
        <taxon>Viridiplantae</taxon>
        <taxon>Streptophyta</taxon>
        <taxon>Embryophyta</taxon>
        <taxon>Tracheophyta</taxon>
        <taxon>Spermatophyta</taxon>
        <taxon>Magnoliopsida</taxon>
        <taxon>Magnoliidae</taxon>
        <taxon>Laurales</taxon>
        <taxon>Lauraceae</taxon>
        <taxon>Cinnamomum</taxon>
    </lineage>
</organism>
<evidence type="ECO:0000313" key="2">
    <source>
        <dbReference type="Proteomes" id="UP000283530"/>
    </source>
</evidence>
<dbReference type="Proteomes" id="UP000283530">
    <property type="component" value="Unassembled WGS sequence"/>
</dbReference>
<keyword evidence="2" id="KW-1185">Reference proteome</keyword>
<proteinExistence type="predicted"/>
<sequence>MDTGGGGSGFHGLNLFGATIPMERTQGKENAKESERLRVTHQRRLEKALRYWTVGGTLRNVPFGAGRPVTGISFSGIWE</sequence>
<accession>A0A3S3R948</accession>
<comment type="caution">
    <text evidence="1">The sequence shown here is derived from an EMBL/GenBank/DDBJ whole genome shotgun (WGS) entry which is preliminary data.</text>
</comment>
<reference evidence="1 2" key="1">
    <citation type="journal article" date="2019" name="Nat. Plants">
        <title>Stout camphor tree genome fills gaps in understanding of flowering plant genome evolution.</title>
        <authorList>
            <person name="Chaw S.M."/>
            <person name="Liu Y.C."/>
            <person name="Wu Y.W."/>
            <person name="Wang H.Y."/>
            <person name="Lin C.I."/>
            <person name="Wu C.S."/>
            <person name="Ke H.M."/>
            <person name="Chang L.Y."/>
            <person name="Hsu C.Y."/>
            <person name="Yang H.T."/>
            <person name="Sudianto E."/>
            <person name="Hsu M.H."/>
            <person name="Wu K.P."/>
            <person name="Wang L.N."/>
            <person name="Leebens-Mack J.H."/>
            <person name="Tsai I.J."/>
        </authorList>
    </citation>
    <scope>NUCLEOTIDE SEQUENCE [LARGE SCALE GENOMIC DNA]</scope>
    <source>
        <strain evidence="2">cv. Chaw 1501</strain>
        <tissue evidence="1">Young leaves</tissue>
    </source>
</reference>
<evidence type="ECO:0000313" key="1">
    <source>
        <dbReference type="EMBL" id="RWR96337.1"/>
    </source>
</evidence>
<dbReference type="OrthoDB" id="1927254at2759"/>
<protein>
    <submittedName>
        <fullName evidence="1">Uncharacterized protein</fullName>
    </submittedName>
</protein>
<name>A0A3S3R948_9MAGN</name>
<dbReference type="EMBL" id="QPKB01000012">
    <property type="protein sequence ID" value="RWR96337.1"/>
    <property type="molecule type" value="Genomic_DNA"/>
</dbReference>
<dbReference type="AlphaFoldDB" id="A0A3S3R948"/>
<gene>
    <name evidence="1" type="ORF">CKAN_02571900</name>
</gene>